<protein>
    <submittedName>
        <fullName evidence="2">YtxH domain-containing protein</fullName>
    </submittedName>
</protein>
<dbReference type="Proteomes" id="UP000095286">
    <property type="component" value="Unplaced"/>
</dbReference>
<dbReference type="WBParaSite" id="RSKR_0000570750.1">
    <property type="protein sequence ID" value="RSKR_0000570750.1"/>
    <property type="gene ID" value="RSKR_0000570750"/>
</dbReference>
<accession>A0AC35TXM2</accession>
<sequence length="49" mass="5650">MSLIGKLIAFTIGVYGGVYLDQNYEVPRMPDPSQLPAKLEEYVKRYKKE</sequence>
<reference evidence="2" key="1">
    <citation type="submission" date="2016-11" db="UniProtKB">
        <authorList>
            <consortium name="WormBaseParasite"/>
        </authorList>
    </citation>
    <scope>IDENTIFICATION</scope>
    <source>
        <strain evidence="2">KR3021</strain>
    </source>
</reference>
<name>A0AC35TXM2_9BILA</name>
<organism evidence="1 2">
    <name type="scientific">Rhabditophanes sp. KR3021</name>
    <dbReference type="NCBI Taxonomy" id="114890"/>
    <lineage>
        <taxon>Eukaryota</taxon>
        <taxon>Metazoa</taxon>
        <taxon>Ecdysozoa</taxon>
        <taxon>Nematoda</taxon>
        <taxon>Chromadorea</taxon>
        <taxon>Rhabditida</taxon>
        <taxon>Tylenchina</taxon>
        <taxon>Panagrolaimomorpha</taxon>
        <taxon>Strongyloidoidea</taxon>
        <taxon>Alloionematidae</taxon>
        <taxon>Rhabditophanes</taxon>
    </lineage>
</organism>
<proteinExistence type="predicted"/>
<evidence type="ECO:0000313" key="1">
    <source>
        <dbReference type="Proteomes" id="UP000095286"/>
    </source>
</evidence>
<evidence type="ECO:0000313" key="2">
    <source>
        <dbReference type="WBParaSite" id="RSKR_0000570750.1"/>
    </source>
</evidence>